<accession>A0A1C3S7A1</accession>
<reference evidence="2 3" key="1">
    <citation type="submission" date="2016-07" db="EMBL/GenBank/DDBJ databases">
        <authorList>
            <person name="Millard A."/>
        </authorList>
    </citation>
    <scope>NUCLEOTIDE SEQUENCE [LARGE SCALE GENOMIC DNA]</scope>
</reference>
<name>A0A1C3S7A1_9CAUD</name>
<evidence type="ECO:0000313" key="3">
    <source>
        <dbReference type="Proteomes" id="UP000279386"/>
    </source>
</evidence>
<organism evidence="2 3">
    <name type="scientific">Escherichia phage vB_Eco_slurp01</name>
    <dbReference type="NCBI Taxonomy" id="1874688"/>
    <lineage>
        <taxon>Viruses</taxon>
        <taxon>Duplodnaviria</taxon>
        <taxon>Heunggongvirae</taxon>
        <taxon>Uroviricota</taxon>
        <taxon>Caudoviricetes</taxon>
        <taxon>Asteriusvirus</taxon>
        <taxon>Asteriusvirus PBECO4</taxon>
    </lineage>
</organism>
<feature type="region of interest" description="Disordered" evidence="1">
    <location>
        <begin position="888"/>
        <end position="909"/>
    </location>
</feature>
<protein>
    <submittedName>
        <fullName evidence="2">Uncharacterized protein</fullName>
    </submittedName>
</protein>
<dbReference type="Proteomes" id="UP000279386">
    <property type="component" value="Segment"/>
</dbReference>
<evidence type="ECO:0000313" key="2">
    <source>
        <dbReference type="EMBL" id="SCA80380.1"/>
    </source>
</evidence>
<gene>
    <name evidence="2" type="ORF">PSLUR01_00403</name>
</gene>
<dbReference type="EMBL" id="LT603033">
    <property type="protein sequence ID" value="SCA80380.1"/>
    <property type="molecule type" value="Genomic_DNA"/>
</dbReference>
<evidence type="ECO:0000256" key="1">
    <source>
        <dbReference type="SAM" id="MobiDB-lite"/>
    </source>
</evidence>
<sequence>MSSKRIIGSAEILGNLAIGQRYAMRTFNGTSPNANTGIVQYPIYKRSEVQSILDMLPISRVGEMDYLPLNVSGSYEGATPMSSDQVVQPTIIEDDGTAVVLRSGTNGSTKGFYYSFIRELRNITMISQESVISTNSMYKPSIMSSTENIKYFIGSNGYEMLGCLSTEDNYIFTITNGTFNEISHIHAKVPSTSFGNDMPIYTHIVGTKVYIWCKDKSVSNLGLALSIYTVELSDVKASSMTSLTKVTGLSGQTVRNTSYSASNNIRVFDKLYSVGTSSDSLFEVTSPVSRVEFSDYTDFNIQANVSPDLSKIRVTLYPTHRMVTPLYISTVYGTGISFVYNINSKSMSLDGSARAPATVSYNNGFQVSNPFEIDMVNFTGTTAAGVLGNAGGLCQTKDGLVFASKFRWSSTEFYGLQRYKVSGTPFDSWVASTRTASNVINANVLPVFGSAVGANLLGVRFIDNRKILLACSGTYDDVTYNYNNTVFSEIGSQPTYQYNSVQNNTTLNGFAPQSNRKQIGDDFTYTAMISLVDTDGSVRCYGTSFIEGVYKTSGGLLNPDTLEFDETYTIEPTVLESLKQDIFANLGNSGIVGTLSGQIVLYYVPDNTFSKSIAVVSAYNLNNNQGYAIYAEVDVVLSGTNITSATLVSTRYETLSSVTGIITEAYMKRCTGLTVAKYSGFGYIGVDAVHQFSQPGNAQFKMMIAKTVDGVITSNRFLSSSYIQLGAAYQHGVIPGVGFGYYNFQDSDYQTKSVFSVFGTTSAEMDGLISGNGSVKEKIVVVSQDVAQGFSVYFTREVPVFLGGIFDRLPIQSVDLSTVKSNPANTTFYLYIQMNRNTKKASYVISTETIDESLTSTYIGKIVTGTSGITSIDTEKVTRFLTYRPSTTKRGSAIPASTGVPSGPGTRWK</sequence>
<proteinExistence type="predicted"/>